<dbReference type="EMBL" id="FPJW01000002">
    <property type="protein sequence ID" value="SFX20168.1"/>
    <property type="molecule type" value="Genomic_DNA"/>
</dbReference>
<gene>
    <name evidence="2" type="ORF">SAMN02745752_00782</name>
</gene>
<keyword evidence="1" id="KW-0732">Signal</keyword>
<protein>
    <recommendedName>
        <fullName evidence="4">DUF1795 domain-containing protein</fullName>
    </recommendedName>
</protein>
<keyword evidence="3" id="KW-1185">Reference proteome</keyword>
<name>A0A1K1V4Y2_9GAMM</name>
<reference evidence="2 3" key="1">
    <citation type="submission" date="2016-11" db="EMBL/GenBank/DDBJ databases">
        <authorList>
            <person name="Jaros S."/>
            <person name="Januszkiewicz K."/>
            <person name="Wedrychowicz H."/>
        </authorList>
    </citation>
    <scope>NUCLEOTIDE SEQUENCE [LARGE SCALE GENOMIC DNA]</scope>
    <source>
        <strain evidence="2 3">DSM 21637</strain>
    </source>
</reference>
<organism evidence="2 3">
    <name type="scientific">Marinospirillum alkaliphilum DSM 21637</name>
    <dbReference type="NCBI Taxonomy" id="1122209"/>
    <lineage>
        <taxon>Bacteria</taxon>
        <taxon>Pseudomonadati</taxon>
        <taxon>Pseudomonadota</taxon>
        <taxon>Gammaproteobacteria</taxon>
        <taxon>Oceanospirillales</taxon>
        <taxon>Oceanospirillaceae</taxon>
        <taxon>Marinospirillum</taxon>
    </lineage>
</organism>
<evidence type="ECO:0000256" key="1">
    <source>
        <dbReference type="SAM" id="SignalP"/>
    </source>
</evidence>
<accession>A0A1K1V4Y2</accession>
<feature type="chain" id="PRO_5009670029" description="DUF1795 domain-containing protein" evidence="1">
    <location>
        <begin position="22"/>
        <end position="202"/>
    </location>
</feature>
<feature type="signal peptide" evidence="1">
    <location>
        <begin position="1"/>
        <end position="21"/>
    </location>
</feature>
<evidence type="ECO:0008006" key="4">
    <source>
        <dbReference type="Google" id="ProtNLM"/>
    </source>
</evidence>
<sequence>MFRSLMLLVCVQVFVSLPVLAATDTRSVESRFGVVLHLPTDWRQLTAEELAAVDDADAGEQLELPPQVRERLSRQVRGGGLELIFNAGESKNGFYDNITLFETRDQVPEAASQIKSTCSALPGLLSRTLGRSVQLEECRGLELGGYPAFVLAYPGHPADTRIVQYMLQLEQNRSLVLTLTYSRENPQSLQDFEQSLKSIQIN</sequence>
<proteinExistence type="predicted"/>
<dbReference type="Proteomes" id="UP000182350">
    <property type="component" value="Unassembled WGS sequence"/>
</dbReference>
<evidence type="ECO:0000313" key="2">
    <source>
        <dbReference type="EMBL" id="SFX20168.1"/>
    </source>
</evidence>
<evidence type="ECO:0000313" key="3">
    <source>
        <dbReference type="Proteomes" id="UP000182350"/>
    </source>
</evidence>
<dbReference type="AlphaFoldDB" id="A0A1K1V4Y2"/>